<evidence type="ECO:0000256" key="4">
    <source>
        <dbReference type="ARBA" id="ARBA00022692"/>
    </source>
</evidence>
<gene>
    <name evidence="14" type="ORF">GCM10009665_57600</name>
</gene>
<evidence type="ECO:0000313" key="15">
    <source>
        <dbReference type="Proteomes" id="UP001500037"/>
    </source>
</evidence>
<feature type="domain" description="Potassium channel" evidence="13">
    <location>
        <begin position="95"/>
        <end position="172"/>
    </location>
</feature>
<proteinExistence type="predicted"/>
<evidence type="ECO:0000256" key="9">
    <source>
        <dbReference type="ARBA" id="ARBA00023136"/>
    </source>
</evidence>
<evidence type="ECO:0000256" key="6">
    <source>
        <dbReference type="ARBA" id="ARBA00022958"/>
    </source>
</evidence>
<evidence type="ECO:0000259" key="13">
    <source>
        <dbReference type="Pfam" id="PF07885"/>
    </source>
</evidence>
<evidence type="ECO:0000256" key="10">
    <source>
        <dbReference type="ARBA" id="ARBA00023303"/>
    </source>
</evidence>
<evidence type="ECO:0000256" key="12">
    <source>
        <dbReference type="SAM" id="Phobius"/>
    </source>
</evidence>
<keyword evidence="3" id="KW-0633">Potassium transport</keyword>
<evidence type="ECO:0000256" key="7">
    <source>
        <dbReference type="ARBA" id="ARBA00022989"/>
    </source>
</evidence>
<evidence type="ECO:0000313" key="14">
    <source>
        <dbReference type="EMBL" id="GAA1260081.1"/>
    </source>
</evidence>
<keyword evidence="5" id="KW-0631">Potassium channel</keyword>
<evidence type="ECO:0000256" key="2">
    <source>
        <dbReference type="ARBA" id="ARBA00022448"/>
    </source>
</evidence>
<reference evidence="14 15" key="1">
    <citation type="journal article" date="2019" name="Int. J. Syst. Evol. Microbiol.">
        <title>The Global Catalogue of Microorganisms (GCM) 10K type strain sequencing project: providing services to taxonomists for standard genome sequencing and annotation.</title>
        <authorList>
            <consortium name="The Broad Institute Genomics Platform"/>
            <consortium name="The Broad Institute Genome Sequencing Center for Infectious Disease"/>
            <person name="Wu L."/>
            <person name="Ma J."/>
        </authorList>
    </citation>
    <scope>NUCLEOTIDE SEQUENCE [LARGE SCALE GENOMIC DNA]</scope>
    <source>
        <strain evidence="14 15">JCM 13004</strain>
    </source>
</reference>
<dbReference type="Pfam" id="PF07885">
    <property type="entry name" value="Ion_trans_2"/>
    <property type="match status" value="1"/>
</dbReference>
<dbReference type="Gene3D" id="1.10.287.70">
    <property type="match status" value="1"/>
</dbReference>
<evidence type="ECO:0000256" key="11">
    <source>
        <dbReference type="SAM" id="MobiDB-lite"/>
    </source>
</evidence>
<keyword evidence="10" id="KW-0407">Ion channel</keyword>
<comment type="caution">
    <text evidence="14">The sequence shown here is derived from an EMBL/GenBank/DDBJ whole genome shotgun (WGS) entry which is preliminary data.</text>
</comment>
<evidence type="ECO:0000256" key="1">
    <source>
        <dbReference type="ARBA" id="ARBA00004141"/>
    </source>
</evidence>
<dbReference type="PANTHER" id="PTHR10027">
    <property type="entry name" value="CALCIUM-ACTIVATED POTASSIUM CHANNEL ALPHA CHAIN"/>
    <property type="match status" value="1"/>
</dbReference>
<organism evidence="14 15">
    <name type="scientific">Kitasatospora nipponensis</name>
    <dbReference type="NCBI Taxonomy" id="258049"/>
    <lineage>
        <taxon>Bacteria</taxon>
        <taxon>Bacillati</taxon>
        <taxon>Actinomycetota</taxon>
        <taxon>Actinomycetes</taxon>
        <taxon>Kitasatosporales</taxon>
        <taxon>Streptomycetaceae</taxon>
        <taxon>Kitasatospora</taxon>
    </lineage>
</organism>
<keyword evidence="8" id="KW-0406">Ion transport</keyword>
<dbReference type="EMBL" id="BAAALF010000137">
    <property type="protein sequence ID" value="GAA1260081.1"/>
    <property type="molecule type" value="Genomic_DNA"/>
</dbReference>
<evidence type="ECO:0000256" key="8">
    <source>
        <dbReference type="ARBA" id="ARBA00023065"/>
    </source>
</evidence>
<accession>A0ABN1WQI9</accession>
<keyword evidence="9 12" id="KW-0472">Membrane</keyword>
<keyword evidence="6" id="KW-0630">Potassium</keyword>
<protein>
    <recommendedName>
        <fullName evidence="13">Potassium channel domain-containing protein</fullName>
    </recommendedName>
</protein>
<comment type="subcellular location">
    <subcellularLocation>
        <location evidence="1">Membrane</location>
        <topology evidence="1">Multi-pass membrane protein</topology>
    </subcellularLocation>
</comment>
<keyword evidence="4 12" id="KW-0812">Transmembrane</keyword>
<feature type="region of interest" description="Disordered" evidence="11">
    <location>
        <begin position="179"/>
        <end position="200"/>
    </location>
</feature>
<dbReference type="SUPFAM" id="SSF81324">
    <property type="entry name" value="Voltage-gated potassium channels"/>
    <property type="match status" value="1"/>
</dbReference>
<dbReference type="InterPro" id="IPR047871">
    <property type="entry name" value="K_chnl_Slo-like"/>
</dbReference>
<feature type="transmembrane region" description="Helical" evidence="12">
    <location>
        <begin position="22"/>
        <end position="41"/>
    </location>
</feature>
<dbReference type="RefSeq" id="WP_344444960.1">
    <property type="nucleotide sequence ID" value="NZ_BAAALF010000137.1"/>
</dbReference>
<dbReference type="Proteomes" id="UP001500037">
    <property type="component" value="Unassembled WGS sequence"/>
</dbReference>
<feature type="transmembrane region" description="Helical" evidence="12">
    <location>
        <begin position="83"/>
        <end position="107"/>
    </location>
</feature>
<sequence length="200" mass="21544">MEPPQDPAPPQPQPQPSRPPRWLRVLLVLAPALLLVIYFTIPMGAFGPDHPQLSWTVFGIALAVLALLLVVQIRTIVLSLGRGMPAVAILVLFSLALVLFAAAYLALARSPSEFDGLHTRIDALYFTVVTMSTVGYGDIVPTGQSARVVVMVQILYTFVFLTAGATALGQQLRGRLGRRLRVRHPDGPPRPPGADPSARG</sequence>
<keyword evidence="2" id="KW-0813">Transport</keyword>
<dbReference type="InterPro" id="IPR013099">
    <property type="entry name" value="K_chnl_dom"/>
</dbReference>
<keyword evidence="15" id="KW-1185">Reference proteome</keyword>
<name>A0ABN1WQI9_9ACTN</name>
<evidence type="ECO:0000256" key="5">
    <source>
        <dbReference type="ARBA" id="ARBA00022826"/>
    </source>
</evidence>
<feature type="transmembrane region" description="Helical" evidence="12">
    <location>
        <begin position="53"/>
        <end position="71"/>
    </location>
</feature>
<feature type="transmembrane region" description="Helical" evidence="12">
    <location>
        <begin position="148"/>
        <end position="169"/>
    </location>
</feature>
<dbReference type="PANTHER" id="PTHR10027:SF10">
    <property type="entry name" value="SLOWPOKE 2, ISOFORM D"/>
    <property type="match status" value="1"/>
</dbReference>
<keyword evidence="7 12" id="KW-1133">Transmembrane helix</keyword>
<evidence type="ECO:0000256" key="3">
    <source>
        <dbReference type="ARBA" id="ARBA00022538"/>
    </source>
</evidence>